<protein>
    <submittedName>
        <fullName evidence="2">Uncharacterized protein</fullName>
    </submittedName>
</protein>
<organism evidence="2 3">
    <name type="scientific">Fusarium acuminatum</name>
    <dbReference type="NCBI Taxonomy" id="5515"/>
    <lineage>
        <taxon>Eukaryota</taxon>
        <taxon>Fungi</taxon>
        <taxon>Dikarya</taxon>
        <taxon>Ascomycota</taxon>
        <taxon>Pezizomycotina</taxon>
        <taxon>Sordariomycetes</taxon>
        <taxon>Hypocreomycetidae</taxon>
        <taxon>Hypocreales</taxon>
        <taxon>Nectriaceae</taxon>
        <taxon>Fusarium</taxon>
        <taxon>Fusarium tricinctum species complex</taxon>
    </lineage>
</organism>
<feature type="transmembrane region" description="Helical" evidence="1">
    <location>
        <begin position="140"/>
        <end position="161"/>
    </location>
</feature>
<accession>A0ABZ2WP56</accession>
<proteinExistence type="predicted"/>
<feature type="transmembrane region" description="Helical" evidence="1">
    <location>
        <begin position="244"/>
        <end position="261"/>
    </location>
</feature>
<gene>
    <name evidence="2" type="ORF">QYS62_003488</name>
</gene>
<dbReference type="EMBL" id="CP151261">
    <property type="protein sequence ID" value="WZH42492.1"/>
    <property type="molecule type" value="Genomic_DNA"/>
</dbReference>
<feature type="transmembrane region" description="Helical" evidence="1">
    <location>
        <begin position="338"/>
        <end position="356"/>
    </location>
</feature>
<sequence>MSVAEKGCSQWKDLNDFSKYVESLHSKTRFDKTILELCHNEICNAIYGTGNPDISGIGVAVGYVLEIALGVFLSLAVLLLKRKGKASQLYQVARTGLGAFFDSAAYFALALQLGTIAVLVRKDYGISTVDLGAIETRISQSVAVVSMMPLLYPLALLEPVVRTSARSSMKHNARLLLLSMTIALSFYPFLSKCIHAFGVSPIGNSKDSEVSFAQWSVVEDMCFPKEYRNLGTTTTYKSLDGLELTASLVVYLSSVWFLTALPNTYYDYDEKATHGQQQGSKPSWRRLVNRWVGDRPSLAIVSLFAIVGLSVPILWMIFTLRKLQEEMSEEMGQDYNGKYWGFGQIVSIMLFVPVGVEMAYQWRFRPAHEEGE</sequence>
<dbReference type="Proteomes" id="UP001489902">
    <property type="component" value="Chromosome 2"/>
</dbReference>
<keyword evidence="1" id="KW-0812">Transmembrane</keyword>
<feature type="transmembrane region" description="Helical" evidence="1">
    <location>
        <begin position="298"/>
        <end position="318"/>
    </location>
</feature>
<keyword evidence="3" id="KW-1185">Reference proteome</keyword>
<feature type="transmembrane region" description="Helical" evidence="1">
    <location>
        <begin position="173"/>
        <end position="190"/>
    </location>
</feature>
<evidence type="ECO:0000313" key="3">
    <source>
        <dbReference type="Proteomes" id="UP001489902"/>
    </source>
</evidence>
<feature type="transmembrane region" description="Helical" evidence="1">
    <location>
        <begin position="57"/>
        <end position="80"/>
    </location>
</feature>
<evidence type="ECO:0000256" key="1">
    <source>
        <dbReference type="SAM" id="Phobius"/>
    </source>
</evidence>
<feature type="transmembrane region" description="Helical" evidence="1">
    <location>
        <begin position="100"/>
        <end position="120"/>
    </location>
</feature>
<keyword evidence="1" id="KW-1133">Transmembrane helix</keyword>
<reference evidence="2 3" key="1">
    <citation type="submission" date="2024-04" db="EMBL/GenBank/DDBJ databases">
        <title>Complete genome sequence of Fusarium acuminatum.</title>
        <authorList>
            <person name="Lan B."/>
        </authorList>
    </citation>
    <scope>NUCLEOTIDE SEQUENCE [LARGE SCALE GENOMIC DNA]</scope>
    <source>
        <strain evidence="2">1A</strain>
    </source>
</reference>
<keyword evidence="1" id="KW-0472">Membrane</keyword>
<evidence type="ECO:0000313" key="2">
    <source>
        <dbReference type="EMBL" id="WZH42492.1"/>
    </source>
</evidence>
<name>A0ABZ2WP56_9HYPO</name>